<dbReference type="OrthoDB" id="3231188at2759"/>
<accession>A0A2H3CWN9</accession>
<feature type="compositionally biased region" description="Polar residues" evidence="2">
    <location>
        <begin position="366"/>
        <end position="382"/>
    </location>
</feature>
<keyword evidence="3" id="KW-1133">Transmembrane helix</keyword>
<name>A0A2H3CWN9_ARMGA</name>
<evidence type="ECO:0000313" key="5">
    <source>
        <dbReference type="Proteomes" id="UP000217790"/>
    </source>
</evidence>
<feature type="region of interest" description="Disordered" evidence="2">
    <location>
        <begin position="357"/>
        <end position="382"/>
    </location>
</feature>
<gene>
    <name evidence="4" type="ORF">ARMGADRAFT_1039486</name>
</gene>
<protein>
    <submittedName>
        <fullName evidence="4">Uncharacterized protein</fullName>
    </submittedName>
</protein>
<keyword evidence="3" id="KW-0472">Membrane</keyword>
<dbReference type="InParanoid" id="A0A2H3CWN9"/>
<dbReference type="EMBL" id="KZ293733">
    <property type="protein sequence ID" value="PBK81197.1"/>
    <property type="molecule type" value="Genomic_DNA"/>
</dbReference>
<evidence type="ECO:0000256" key="3">
    <source>
        <dbReference type="SAM" id="Phobius"/>
    </source>
</evidence>
<organism evidence="4 5">
    <name type="scientific">Armillaria gallica</name>
    <name type="common">Bulbous honey fungus</name>
    <name type="synonym">Armillaria bulbosa</name>
    <dbReference type="NCBI Taxonomy" id="47427"/>
    <lineage>
        <taxon>Eukaryota</taxon>
        <taxon>Fungi</taxon>
        <taxon>Dikarya</taxon>
        <taxon>Basidiomycota</taxon>
        <taxon>Agaricomycotina</taxon>
        <taxon>Agaricomycetes</taxon>
        <taxon>Agaricomycetidae</taxon>
        <taxon>Agaricales</taxon>
        <taxon>Marasmiineae</taxon>
        <taxon>Physalacriaceae</taxon>
        <taxon>Armillaria</taxon>
    </lineage>
</organism>
<keyword evidence="5" id="KW-1185">Reference proteome</keyword>
<dbReference type="STRING" id="47427.A0A2H3CWN9"/>
<evidence type="ECO:0000313" key="4">
    <source>
        <dbReference type="EMBL" id="PBK81197.1"/>
    </source>
</evidence>
<dbReference type="Proteomes" id="UP000217790">
    <property type="component" value="Unassembled WGS sequence"/>
</dbReference>
<feature type="coiled-coil region" evidence="1">
    <location>
        <begin position="16"/>
        <end position="43"/>
    </location>
</feature>
<keyword evidence="1" id="KW-0175">Coiled coil</keyword>
<evidence type="ECO:0000256" key="2">
    <source>
        <dbReference type="SAM" id="MobiDB-lite"/>
    </source>
</evidence>
<dbReference type="AlphaFoldDB" id="A0A2H3CWN9"/>
<feature type="transmembrane region" description="Helical" evidence="3">
    <location>
        <begin position="236"/>
        <end position="257"/>
    </location>
</feature>
<reference evidence="5" key="1">
    <citation type="journal article" date="2017" name="Nat. Ecol. Evol.">
        <title>Genome expansion and lineage-specific genetic innovations in the forest pathogenic fungi Armillaria.</title>
        <authorList>
            <person name="Sipos G."/>
            <person name="Prasanna A.N."/>
            <person name="Walter M.C."/>
            <person name="O'Connor E."/>
            <person name="Balint B."/>
            <person name="Krizsan K."/>
            <person name="Kiss B."/>
            <person name="Hess J."/>
            <person name="Varga T."/>
            <person name="Slot J."/>
            <person name="Riley R."/>
            <person name="Boka B."/>
            <person name="Rigling D."/>
            <person name="Barry K."/>
            <person name="Lee J."/>
            <person name="Mihaltcheva S."/>
            <person name="LaButti K."/>
            <person name="Lipzen A."/>
            <person name="Waldron R."/>
            <person name="Moloney N.M."/>
            <person name="Sperisen C."/>
            <person name="Kredics L."/>
            <person name="Vagvoelgyi C."/>
            <person name="Patrignani A."/>
            <person name="Fitzpatrick D."/>
            <person name="Nagy I."/>
            <person name="Doyle S."/>
            <person name="Anderson J.B."/>
            <person name="Grigoriev I.V."/>
            <person name="Gueldener U."/>
            <person name="Muensterkoetter M."/>
            <person name="Nagy L.G."/>
        </authorList>
    </citation>
    <scope>NUCLEOTIDE SEQUENCE [LARGE SCALE GENOMIC DNA]</scope>
    <source>
        <strain evidence="5">Ar21-2</strain>
    </source>
</reference>
<sequence>MDVATWLSTTLETMSMEDILLVLKDVQLKNQALQEQNHRLLTTPTIHPNVTGSSIPTLDSLSALFVSKESHKELEYCAMKMVIFAHVWWGKKVYSQSDTGVQRPSQDHVMVLHLVLKLYEFLPKAFHPVIGATMTDERCWRCPLMFKGDISQGHFRHSGDPLWQHLSGYKLVKVYSRHPPCLFANGFALGATVFRTIYGIKILTCLLWGSTALDDQPIATKGTNGDLWHITKVNSVAITFAMIVICYLLTGNLDFMLIGKISSINYMANFKYYVEAITIPILLIKEEENLWHEIEAIDKEADLDSNGADQTLMVSIISVNAPSAIQALMAPIASVDAPSAISIEATTLMQPVPVTNEAPLDAADSGNRQKGGKSSATEGPSNASVLVGCVKSLATTLAKTVTFAPLPMVVFHMALNQEMSIGNNIEQSDDDDDEEEEE</sequence>
<keyword evidence="3" id="KW-0812">Transmembrane</keyword>
<evidence type="ECO:0000256" key="1">
    <source>
        <dbReference type="SAM" id="Coils"/>
    </source>
</evidence>
<proteinExistence type="predicted"/>